<dbReference type="AlphaFoldDB" id="A0A852W9L4"/>
<feature type="compositionally biased region" description="Basic and acidic residues" evidence="1">
    <location>
        <begin position="97"/>
        <end position="107"/>
    </location>
</feature>
<keyword evidence="2" id="KW-0812">Transmembrane</keyword>
<reference evidence="3 4" key="1">
    <citation type="submission" date="2020-07" db="EMBL/GenBank/DDBJ databases">
        <title>Sequencing the genomes of 1000 actinobacteria strains.</title>
        <authorList>
            <person name="Klenk H.-P."/>
        </authorList>
    </citation>
    <scope>NUCLEOTIDE SEQUENCE [LARGE SCALE GENOMIC DNA]</scope>
    <source>
        <strain evidence="3 4">DSM 44749</strain>
    </source>
</reference>
<comment type="caution">
    <text evidence="3">The sequence shown here is derived from an EMBL/GenBank/DDBJ whole genome shotgun (WGS) entry which is preliminary data.</text>
</comment>
<feature type="transmembrane region" description="Helical" evidence="2">
    <location>
        <begin position="220"/>
        <end position="240"/>
    </location>
</feature>
<dbReference type="RefSeq" id="WP_179761555.1">
    <property type="nucleotide sequence ID" value="NZ_BAAAJZ010000003.1"/>
</dbReference>
<keyword evidence="2" id="KW-0472">Membrane</keyword>
<sequence length="241" mass="25470">MAVRWRSRRPAPAPADDGRWGVARLVAEREADRLARERGDRPAASAVSRPASDGIRPASGVEQGPGAPAARPAAVDGTAVPERVAPVEAPDPDPSAEEERPAAREPDIDGPTQRTLTAVRRRRPGPAAIPTPDDDAGDPVPGPRRPVTPTPSSPVPPAPRRSPTGPVPRLPAPRRPRADGDEPVGTVYRPPAVSARPPVDLDNGLLGFSRLTRGRVGARVFTIVFVLIYLVILVQTLSTIV</sequence>
<evidence type="ECO:0000256" key="2">
    <source>
        <dbReference type="SAM" id="Phobius"/>
    </source>
</evidence>
<dbReference type="EMBL" id="JACCCZ010000001">
    <property type="protein sequence ID" value="NYG02995.1"/>
    <property type="molecule type" value="Genomic_DNA"/>
</dbReference>
<accession>A0A852W9L4</accession>
<organism evidence="3 4">
    <name type="scientific">Pseudonocardia alni</name>
    <name type="common">Amycolata alni</name>
    <dbReference type="NCBI Taxonomy" id="33907"/>
    <lineage>
        <taxon>Bacteria</taxon>
        <taxon>Bacillati</taxon>
        <taxon>Actinomycetota</taxon>
        <taxon>Actinomycetes</taxon>
        <taxon>Pseudonocardiales</taxon>
        <taxon>Pseudonocardiaceae</taxon>
        <taxon>Pseudonocardia</taxon>
    </lineage>
</organism>
<gene>
    <name evidence="3" type="ORF">HDA37_003280</name>
</gene>
<feature type="compositionally biased region" description="Pro residues" evidence="1">
    <location>
        <begin position="140"/>
        <end position="173"/>
    </location>
</feature>
<feature type="compositionally biased region" description="Low complexity" evidence="1">
    <location>
        <begin position="42"/>
        <end position="52"/>
    </location>
</feature>
<proteinExistence type="predicted"/>
<dbReference type="GeneID" id="98053007"/>
<keyword evidence="4" id="KW-1185">Reference proteome</keyword>
<evidence type="ECO:0000313" key="4">
    <source>
        <dbReference type="Proteomes" id="UP000549695"/>
    </source>
</evidence>
<keyword evidence="2" id="KW-1133">Transmembrane helix</keyword>
<evidence type="ECO:0000313" key="3">
    <source>
        <dbReference type="EMBL" id="NYG02995.1"/>
    </source>
</evidence>
<protein>
    <submittedName>
        <fullName evidence="3">Uncharacterized protein</fullName>
    </submittedName>
</protein>
<feature type="compositionally biased region" description="Basic and acidic residues" evidence="1">
    <location>
        <begin position="26"/>
        <end position="41"/>
    </location>
</feature>
<dbReference type="Proteomes" id="UP000549695">
    <property type="component" value="Unassembled WGS sequence"/>
</dbReference>
<feature type="compositionally biased region" description="Low complexity" evidence="1">
    <location>
        <begin position="64"/>
        <end position="88"/>
    </location>
</feature>
<evidence type="ECO:0000256" key="1">
    <source>
        <dbReference type="SAM" id="MobiDB-lite"/>
    </source>
</evidence>
<name>A0A852W9L4_PSEA5</name>
<feature type="region of interest" description="Disordered" evidence="1">
    <location>
        <begin position="1"/>
        <end position="191"/>
    </location>
</feature>